<evidence type="ECO:0000256" key="2">
    <source>
        <dbReference type="ARBA" id="ARBA00022475"/>
    </source>
</evidence>
<accession>A0A1E5LEV7</accession>
<keyword evidence="2" id="KW-1003">Cell membrane</keyword>
<feature type="transmembrane region" description="Helical" evidence="6">
    <location>
        <begin position="12"/>
        <end position="33"/>
    </location>
</feature>
<dbReference type="Proteomes" id="UP000095209">
    <property type="component" value="Unassembled WGS sequence"/>
</dbReference>
<evidence type="ECO:0000256" key="4">
    <source>
        <dbReference type="ARBA" id="ARBA00022989"/>
    </source>
</evidence>
<dbReference type="Pfam" id="PF09678">
    <property type="entry name" value="Caa3_CtaG"/>
    <property type="match status" value="1"/>
</dbReference>
<evidence type="ECO:0000256" key="1">
    <source>
        <dbReference type="ARBA" id="ARBA00004651"/>
    </source>
</evidence>
<feature type="transmembrane region" description="Helical" evidence="6">
    <location>
        <begin position="109"/>
        <end position="132"/>
    </location>
</feature>
<feature type="transmembrane region" description="Helical" evidence="6">
    <location>
        <begin position="76"/>
        <end position="97"/>
    </location>
</feature>
<gene>
    <name evidence="7" type="ORF">BFG57_15035</name>
</gene>
<comment type="subcellular location">
    <subcellularLocation>
        <location evidence="1">Cell membrane</location>
        <topology evidence="1">Multi-pass membrane protein</topology>
    </subcellularLocation>
</comment>
<evidence type="ECO:0000313" key="8">
    <source>
        <dbReference type="Proteomes" id="UP000095209"/>
    </source>
</evidence>
<dbReference type="RefSeq" id="WP_069717379.1">
    <property type="nucleotide sequence ID" value="NZ_MJEH01000024.1"/>
</dbReference>
<comment type="caution">
    <text evidence="7">The sequence shown here is derived from an EMBL/GenBank/DDBJ whole genome shotgun (WGS) entry which is preliminary data.</text>
</comment>
<feature type="transmembrane region" description="Helical" evidence="6">
    <location>
        <begin position="230"/>
        <end position="248"/>
    </location>
</feature>
<evidence type="ECO:0000256" key="3">
    <source>
        <dbReference type="ARBA" id="ARBA00022692"/>
    </source>
</evidence>
<evidence type="ECO:0008006" key="9">
    <source>
        <dbReference type="Google" id="ProtNLM"/>
    </source>
</evidence>
<dbReference type="InterPro" id="IPR019108">
    <property type="entry name" value="Caa3_assmbl_CtaG-rel"/>
</dbReference>
<feature type="transmembrane region" description="Helical" evidence="6">
    <location>
        <begin position="45"/>
        <end position="64"/>
    </location>
</feature>
<dbReference type="AlphaFoldDB" id="A0A1E5LEV7"/>
<dbReference type="STRING" id="1305675.BFG57_15035"/>
<evidence type="ECO:0000313" key="7">
    <source>
        <dbReference type="EMBL" id="OEH92596.1"/>
    </source>
</evidence>
<proteinExistence type="predicted"/>
<sequence>MFSFLWSGGMVWNVPLFIGLIIVGLVYTIVLRYLHEAERSHLKMVLFYSGLLLIYIIIGSPLSILKHSSFTVHMTYMSLLFFIVPPLLLMGIPLTFIERVKQLILKKFVISHTITLLIFACLFLLYHMSFMFNLFLQYPTLQTGYMLILFVLSLHVWSPLITLNNENERSRYAALNNIVLMPACLIYVATGLLGGMSIPFLSQFAELCVPDQSDLSILLPTWYNFRFDQVVAGIVMMGIHKLAIAITVKNRDRR</sequence>
<name>A0A1E5LEV7_9BACI</name>
<keyword evidence="8" id="KW-1185">Reference proteome</keyword>
<protein>
    <recommendedName>
        <fullName evidence="9">Cytochrome c oxidase assembly factor CtaG</fullName>
    </recommendedName>
</protein>
<feature type="transmembrane region" description="Helical" evidence="6">
    <location>
        <begin position="175"/>
        <end position="201"/>
    </location>
</feature>
<feature type="transmembrane region" description="Helical" evidence="6">
    <location>
        <begin position="144"/>
        <end position="163"/>
    </location>
</feature>
<dbReference type="GO" id="GO:0005886">
    <property type="term" value="C:plasma membrane"/>
    <property type="evidence" value="ECO:0007669"/>
    <property type="project" value="UniProtKB-SubCell"/>
</dbReference>
<keyword evidence="4 6" id="KW-1133">Transmembrane helix</keyword>
<evidence type="ECO:0000256" key="5">
    <source>
        <dbReference type="ARBA" id="ARBA00023136"/>
    </source>
</evidence>
<dbReference type="EMBL" id="MJEH01000024">
    <property type="protein sequence ID" value="OEH92596.1"/>
    <property type="molecule type" value="Genomic_DNA"/>
</dbReference>
<organism evidence="7 8">
    <name type="scientific">Bacillus solimangrovi</name>
    <dbReference type="NCBI Taxonomy" id="1305675"/>
    <lineage>
        <taxon>Bacteria</taxon>
        <taxon>Bacillati</taxon>
        <taxon>Bacillota</taxon>
        <taxon>Bacilli</taxon>
        <taxon>Bacillales</taxon>
        <taxon>Bacillaceae</taxon>
        <taxon>Bacillus</taxon>
    </lineage>
</organism>
<reference evidence="7 8" key="1">
    <citation type="submission" date="2016-08" db="EMBL/GenBank/DDBJ databases">
        <title>Genome of Bacillus solimangrovi GH2-4.</title>
        <authorList>
            <person name="Lim S."/>
            <person name="Kim B.-C."/>
        </authorList>
    </citation>
    <scope>NUCLEOTIDE SEQUENCE [LARGE SCALE GENOMIC DNA]</scope>
    <source>
        <strain evidence="7 8">GH2-4</strain>
    </source>
</reference>
<keyword evidence="3 6" id="KW-0812">Transmembrane</keyword>
<keyword evidence="5 6" id="KW-0472">Membrane</keyword>
<evidence type="ECO:0000256" key="6">
    <source>
        <dbReference type="SAM" id="Phobius"/>
    </source>
</evidence>